<accession>A0A2Z4GCU3</accession>
<name>A0A2Z4GCU3_9BACT</name>
<dbReference type="Proteomes" id="UP000249873">
    <property type="component" value="Chromosome"/>
</dbReference>
<dbReference type="AlphaFoldDB" id="A0A2Z4GCU3"/>
<proteinExistence type="predicted"/>
<dbReference type="Gene3D" id="1.20.120.450">
    <property type="entry name" value="dinb family like domain"/>
    <property type="match status" value="1"/>
</dbReference>
<keyword evidence="3" id="KW-1185">Reference proteome</keyword>
<evidence type="ECO:0000313" key="2">
    <source>
        <dbReference type="EMBL" id="AWV98964.1"/>
    </source>
</evidence>
<dbReference type="Pfam" id="PF12867">
    <property type="entry name" value="DinB_2"/>
    <property type="match status" value="1"/>
</dbReference>
<dbReference type="EMBL" id="CP029480">
    <property type="protein sequence ID" value="AWV98964.1"/>
    <property type="molecule type" value="Genomic_DNA"/>
</dbReference>
<dbReference type="KEGG" id="als:DJ013_12625"/>
<dbReference type="OrthoDB" id="1495892at2"/>
<organism evidence="2 3">
    <name type="scientific">Arcticibacterium luteifluviistationis</name>
    <dbReference type="NCBI Taxonomy" id="1784714"/>
    <lineage>
        <taxon>Bacteria</taxon>
        <taxon>Pseudomonadati</taxon>
        <taxon>Bacteroidota</taxon>
        <taxon>Cytophagia</taxon>
        <taxon>Cytophagales</taxon>
        <taxon>Leadbetterellaceae</taxon>
        <taxon>Arcticibacterium</taxon>
    </lineage>
</organism>
<dbReference type="SUPFAM" id="SSF109854">
    <property type="entry name" value="DinB/YfiT-like putative metalloenzymes"/>
    <property type="match status" value="1"/>
</dbReference>
<dbReference type="InterPro" id="IPR024775">
    <property type="entry name" value="DinB-like"/>
</dbReference>
<reference evidence="2 3" key="1">
    <citation type="submission" date="2018-05" db="EMBL/GenBank/DDBJ databases">
        <title>Complete genome sequence of Arcticibacterium luteifluviistationis SM1504T, a cytophagaceae bacterium isolated from Arctic surface seawater.</title>
        <authorList>
            <person name="Li Y."/>
            <person name="Qin Q.-L."/>
        </authorList>
    </citation>
    <scope>NUCLEOTIDE SEQUENCE [LARGE SCALE GENOMIC DNA]</scope>
    <source>
        <strain evidence="2 3">SM1504</strain>
    </source>
</reference>
<evidence type="ECO:0000259" key="1">
    <source>
        <dbReference type="Pfam" id="PF12867"/>
    </source>
</evidence>
<protein>
    <submittedName>
        <fullName evidence="2">DinB family protein</fullName>
    </submittedName>
</protein>
<dbReference type="InterPro" id="IPR034660">
    <property type="entry name" value="DinB/YfiT-like"/>
</dbReference>
<sequence>MNLFLLDINYTMENTLIESLKPYIDSLDSYSEEQFSFKQSPDIWSLAQMYEHIQASGFVFFLANINRCLEQRKGQLGGTPSEAGYVILKNNGFPLNQKFKRPDTDVNPIIVGNSLSYYKEGFSKLKEALLSTIPAIEKDAGEYRTNHFYFGMLNAKEWFLNTEFHFRHHLTQKAELESYLK</sequence>
<feature type="domain" description="DinB-like" evidence="1">
    <location>
        <begin position="27"/>
        <end position="172"/>
    </location>
</feature>
<gene>
    <name evidence="2" type="ORF">DJ013_12625</name>
</gene>
<evidence type="ECO:0000313" key="3">
    <source>
        <dbReference type="Proteomes" id="UP000249873"/>
    </source>
</evidence>